<dbReference type="CDD" id="cd14705">
    <property type="entry name" value="bZIP_Zip1"/>
    <property type="match status" value="1"/>
</dbReference>
<dbReference type="GO" id="GO:0005634">
    <property type="term" value="C:nucleus"/>
    <property type="evidence" value="ECO:0007669"/>
    <property type="project" value="UniProtKB-SubCell"/>
</dbReference>
<dbReference type="InterPro" id="IPR046347">
    <property type="entry name" value="bZIP_sf"/>
</dbReference>
<evidence type="ECO:0000313" key="9">
    <source>
        <dbReference type="Proteomes" id="UP000013776"/>
    </source>
</evidence>
<evidence type="ECO:0000313" key="8">
    <source>
        <dbReference type="EMBL" id="CCG82435.1"/>
    </source>
</evidence>
<dbReference type="GO" id="GO:0001228">
    <property type="term" value="F:DNA-binding transcription activator activity, RNA polymerase II-specific"/>
    <property type="evidence" value="ECO:0007669"/>
    <property type="project" value="TreeGrafter"/>
</dbReference>
<evidence type="ECO:0000256" key="5">
    <source>
        <dbReference type="ARBA" id="ARBA00023242"/>
    </source>
</evidence>
<dbReference type="PANTHER" id="PTHR13044">
    <property type="entry name" value="ACTIVATING TRANSCRIPTION FACTOR ATF 4/5"/>
    <property type="match status" value="1"/>
</dbReference>
<evidence type="ECO:0000256" key="3">
    <source>
        <dbReference type="ARBA" id="ARBA00023125"/>
    </source>
</evidence>
<feature type="region of interest" description="Disordered" evidence="6">
    <location>
        <begin position="125"/>
        <end position="195"/>
    </location>
</feature>
<feature type="domain" description="BZIP" evidence="7">
    <location>
        <begin position="157"/>
        <end position="220"/>
    </location>
</feature>
<dbReference type="AlphaFoldDB" id="R4X9M9"/>
<keyword evidence="4" id="KW-0804">Transcription</keyword>
<dbReference type="STRING" id="1097556.R4X9M9"/>
<evidence type="ECO:0000256" key="6">
    <source>
        <dbReference type="SAM" id="MobiDB-lite"/>
    </source>
</evidence>
<name>R4X9M9_TAPDE</name>
<dbReference type="eggNOG" id="ENOG502S7ZI">
    <property type="taxonomic scope" value="Eukaryota"/>
</dbReference>
<dbReference type="Pfam" id="PF07716">
    <property type="entry name" value="bZIP_2"/>
    <property type="match status" value="1"/>
</dbReference>
<dbReference type="PROSITE" id="PS00036">
    <property type="entry name" value="BZIP_BASIC"/>
    <property type="match status" value="1"/>
</dbReference>
<dbReference type="GO" id="GO:0000977">
    <property type="term" value="F:RNA polymerase II transcription regulatory region sequence-specific DNA binding"/>
    <property type="evidence" value="ECO:0007669"/>
    <property type="project" value="TreeGrafter"/>
</dbReference>
<protein>
    <submittedName>
        <fullName evidence="8">BZIP transcription factor</fullName>
    </submittedName>
</protein>
<keyword evidence="2" id="KW-0805">Transcription regulation</keyword>
<comment type="subcellular location">
    <subcellularLocation>
        <location evidence="1">Nucleus</location>
    </subcellularLocation>
</comment>
<keyword evidence="5" id="KW-0539">Nucleus</keyword>
<comment type="caution">
    <text evidence="8">The sequence shown here is derived from an EMBL/GenBank/DDBJ whole genome shotgun (WGS) entry which is preliminary data.</text>
</comment>
<organism evidence="8 9">
    <name type="scientific">Taphrina deformans (strain PYCC 5710 / ATCC 11124 / CBS 356.35 / IMI 108563 / JCM 9778 / NBRC 8474)</name>
    <name type="common">Peach leaf curl fungus</name>
    <name type="synonym">Lalaria deformans</name>
    <dbReference type="NCBI Taxonomy" id="1097556"/>
    <lineage>
        <taxon>Eukaryota</taxon>
        <taxon>Fungi</taxon>
        <taxon>Dikarya</taxon>
        <taxon>Ascomycota</taxon>
        <taxon>Taphrinomycotina</taxon>
        <taxon>Taphrinomycetes</taxon>
        <taxon>Taphrinales</taxon>
        <taxon>Taphrinaceae</taxon>
        <taxon>Taphrina</taxon>
    </lineage>
</organism>
<dbReference type="VEuPathDB" id="FungiDB:TAPDE_002433"/>
<gene>
    <name evidence="8" type="ORF">TAPDE_002433</name>
</gene>
<dbReference type="Gene3D" id="1.20.5.170">
    <property type="match status" value="1"/>
</dbReference>
<keyword evidence="3" id="KW-0238">DNA-binding</keyword>
<dbReference type="OrthoDB" id="1939598at2759"/>
<dbReference type="SUPFAM" id="SSF57959">
    <property type="entry name" value="Leucine zipper domain"/>
    <property type="match status" value="1"/>
</dbReference>
<reference evidence="8 9" key="1">
    <citation type="journal article" date="2013" name="MBio">
        <title>Genome sequencing of the plant pathogen Taphrina deformans, the causal agent of peach leaf curl.</title>
        <authorList>
            <person name="Cisse O.H."/>
            <person name="Almeida J.M.G.C.F."/>
            <person name="Fonseca A."/>
            <person name="Kumar A.A."/>
            <person name="Salojaervi J."/>
            <person name="Overmyer K."/>
            <person name="Hauser P.M."/>
            <person name="Pagni M."/>
        </authorList>
    </citation>
    <scope>NUCLEOTIDE SEQUENCE [LARGE SCALE GENOMIC DNA]</scope>
    <source>
        <strain evidence="9">PYCC 5710 / ATCC 11124 / CBS 356.35 / IMI 108563 / JCM 9778 / NBRC 8474</strain>
    </source>
</reference>
<dbReference type="Proteomes" id="UP000013776">
    <property type="component" value="Unassembled WGS sequence"/>
</dbReference>
<accession>R4X9M9</accession>
<evidence type="ECO:0000256" key="4">
    <source>
        <dbReference type="ARBA" id="ARBA00023163"/>
    </source>
</evidence>
<evidence type="ECO:0000256" key="1">
    <source>
        <dbReference type="ARBA" id="ARBA00004123"/>
    </source>
</evidence>
<sequence length="232" mass="26512">MPPSTHYLNLLNLNHADEQAQQFDFTNEDIAKELELFTNTSFLDTEPYYQQNFGGSNNFDAQLLNGQSNPAFNELNNDKLKYHTNATLPRNQHPQFQNLPNSTADSVVDGERYYDQQFDASFTSPTVNKRSADEAGLDYSVTPSSNPEEGEDKKGKTLDEEDKRRRNTAASARFRVKKKQREQALLESAKQATDRNTALETRVKELEMENKWLRSLLKPVNMEQSKNVLASL</sequence>
<evidence type="ECO:0000259" key="7">
    <source>
        <dbReference type="PROSITE" id="PS50217"/>
    </source>
</evidence>
<evidence type="ECO:0000256" key="2">
    <source>
        <dbReference type="ARBA" id="ARBA00023015"/>
    </source>
</evidence>
<dbReference type="InterPro" id="IPR004827">
    <property type="entry name" value="bZIP"/>
</dbReference>
<dbReference type="EMBL" id="CAHR02000084">
    <property type="protein sequence ID" value="CCG82435.1"/>
    <property type="molecule type" value="Genomic_DNA"/>
</dbReference>
<feature type="compositionally biased region" description="Basic and acidic residues" evidence="6">
    <location>
        <begin position="151"/>
        <end position="164"/>
    </location>
</feature>
<keyword evidence="9" id="KW-1185">Reference proteome</keyword>
<dbReference type="PROSITE" id="PS50217">
    <property type="entry name" value="BZIP"/>
    <property type="match status" value="1"/>
</dbReference>
<dbReference type="PANTHER" id="PTHR13044:SF14">
    <property type="entry name" value="CRYPTOCEPHAL, ISOFORM A"/>
    <property type="match status" value="1"/>
</dbReference>
<proteinExistence type="predicted"/>